<evidence type="ECO:0000313" key="2">
    <source>
        <dbReference type="Proteomes" id="UP000004030"/>
    </source>
</evidence>
<evidence type="ECO:0000313" key="1">
    <source>
        <dbReference type="EMBL" id="EHJ60031.1"/>
    </source>
</evidence>
<gene>
    <name evidence="1" type="ORF">NSU_2994</name>
</gene>
<proteinExistence type="predicted"/>
<organism evidence="1 2">
    <name type="scientific">Novosphingobium pentaromativorans US6-1</name>
    <dbReference type="NCBI Taxonomy" id="1088721"/>
    <lineage>
        <taxon>Bacteria</taxon>
        <taxon>Pseudomonadati</taxon>
        <taxon>Pseudomonadota</taxon>
        <taxon>Alphaproteobacteria</taxon>
        <taxon>Sphingomonadales</taxon>
        <taxon>Sphingomonadaceae</taxon>
        <taxon>Novosphingobium</taxon>
    </lineage>
</organism>
<dbReference type="AlphaFoldDB" id="G6EF73"/>
<keyword evidence="2" id="KW-1185">Reference proteome</keyword>
<comment type="caution">
    <text evidence="1">The sequence shown here is derived from an EMBL/GenBank/DDBJ whole genome shotgun (WGS) entry which is preliminary data.</text>
</comment>
<dbReference type="PATRIC" id="fig|1088721.3.peg.2959"/>
<protein>
    <submittedName>
        <fullName evidence="1">Uncharacterized protein</fullName>
    </submittedName>
</protein>
<sequence>MSCPTFAQIRASLSAVYDMASASQIRMKTCSFASKTAQTI</sequence>
<name>G6EF73_9SPHN</name>
<dbReference type="Proteomes" id="UP000004030">
    <property type="component" value="Unassembled WGS sequence"/>
</dbReference>
<accession>G6EF73</accession>
<dbReference type="EMBL" id="AGFM01000047">
    <property type="protein sequence ID" value="EHJ60031.1"/>
    <property type="molecule type" value="Genomic_DNA"/>
</dbReference>
<reference evidence="1 2" key="1">
    <citation type="journal article" date="2012" name="J. Bacteriol.">
        <title>Genome sequence of benzo(a)pyrene-degrading bacterium Novosphingobium pentaromativorans US6-1.</title>
        <authorList>
            <person name="Luo Y.R."/>
            <person name="Kang S.G."/>
            <person name="Kim S.J."/>
            <person name="Kim M.R."/>
            <person name="Li N."/>
            <person name="Lee J.H."/>
            <person name="Kwon K.K."/>
        </authorList>
    </citation>
    <scope>NUCLEOTIDE SEQUENCE [LARGE SCALE GENOMIC DNA]</scope>
    <source>
        <strain evidence="1 2">US6-1</strain>
    </source>
</reference>